<dbReference type="SUPFAM" id="SSF48452">
    <property type="entry name" value="TPR-like"/>
    <property type="match status" value="1"/>
</dbReference>
<dbReference type="Proteomes" id="UP000297635">
    <property type="component" value="Unassembled WGS sequence"/>
</dbReference>
<evidence type="ECO:0000259" key="8">
    <source>
        <dbReference type="Pfam" id="PF07980"/>
    </source>
</evidence>
<gene>
    <name evidence="10" type="ORF">EZ315_05390</name>
</gene>
<dbReference type="Pfam" id="PF14322">
    <property type="entry name" value="SusD-like_3"/>
    <property type="match status" value="1"/>
</dbReference>
<dbReference type="Pfam" id="PF07980">
    <property type="entry name" value="SusD_RagB"/>
    <property type="match status" value="1"/>
</dbReference>
<dbReference type="RefSeq" id="WP_135471171.1">
    <property type="nucleotide sequence ID" value="NZ_CASJDB010000004.1"/>
</dbReference>
<evidence type="ECO:0000256" key="5">
    <source>
        <dbReference type="ARBA" id="ARBA00023237"/>
    </source>
</evidence>
<proteinExistence type="inferred from homology"/>
<keyword evidence="5" id="KW-0998">Cell outer membrane</keyword>
<keyword evidence="4" id="KW-0472">Membrane</keyword>
<dbReference type="EMBL" id="SJSA01000001">
    <property type="protein sequence ID" value="TGG40158.1"/>
    <property type="molecule type" value="Genomic_DNA"/>
</dbReference>
<evidence type="ECO:0000313" key="10">
    <source>
        <dbReference type="EMBL" id="TGG40158.1"/>
    </source>
</evidence>
<keyword evidence="11" id="KW-1185">Reference proteome</keyword>
<evidence type="ECO:0000256" key="4">
    <source>
        <dbReference type="ARBA" id="ARBA00023136"/>
    </source>
</evidence>
<dbReference type="InterPro" id="IPR012944">
    <property type="entry name" value="SusD_RagB_dom"/>
</dbReference>
<reference evidence="10 11" key="1">
    <citation type="submission" date="2019-02" db="EMBL/GenBank/DDBJ databases">
        <title>Isolation and identification of novel species under the genus Muribaculum.</title>
        <authorList>
            <person name="Miyake S."/>
            <person name="Ding Y."/>
            <person name="Low A."/>
            <person name="Soh M."/>
            <person name="Seedorf H."/>
        </authorList>
    </citation>
    <scope>NUCLEOTIDE SEQUENCE [LARGE SCALE GENOMIC DNA]</scope>
    <source>
        <strain evidence="10 11">TLL-A3</strain>
    </source>
</reference>
<dbReference type="AlphaFoldDB" id="A0A4Z0V9P2"/>
<organism evidence="10 11">
    <name type="scientific">Duncaniella freteri</name>
    <dbReference type="NCBI Taxonomy" id="2530391"/>
    <lineage>
        <taxon>Bacteria</taxon>
        <taxon>Pseudomonadati</taxon>
        <taxon>Bacteroidota</taxon>
        <taxon>Bacteroidia</taxon>
        <taxon>Bacteroidales</taxon>
        <taxon>Muribaculaceae</taxon>
        <taxon>Duncaniella</taxon>
    </lineage>
</organism>
<feature type="signal peptide" evidence="7">
    <location>
        <begin position="1"/>
        <end position="20"/>
    </location>
</feature>
<dbReference type="GeneID" id="82149220"/>
<evidence type="ECO:0000259" key="9">
    <source>
        <dbReference type="Pfam" id="PF14322"/>
    </source>
</evidence>
<evidence type="ECO:0000256" key="1">
    <source>
        <dbReference type="ARBA" id="ARBA00004442"/>
    </source>
</evidence>
<dbReference type="PROSITE" id="PS51257">
    <property type="entry name" value="PROKAR_LIPOPROTEIN"/>
    <property type="match status" value="1"/>
</dbReference>
<comment type="subcellular location">
    <subcellularLocation>
        <location evidence="1">Cell outer membrane</location>
    </subcellularLocation>
</comment>
<protein>
    <submittedName>
        <fullName evidence="10">RagB/SusD family nutrient uptake outer membrane protein</fullName>
    </submittedName>
</protein>
<evidence type="ECO:0000256" key="7">
    <source>
        <dbReference type="SAM" id="SignalP"/>
    </source>
</evidence>
<dbReference type="InterPro" id="IPR011990">
    <property type="entry name" value="TPR-like_helical_dom_sf"/>
</dbReference>
<dbReference type="GO" id="GO:0009279">
    <property type="term" value="C:cell outer membrane"/>
    <property type="evidence" value="ECO:0007669"/>
    <property type="project" value="UniProtKB-SubCell"/>
</dbReference>
<feature type="domain" description="SusD-like N-terminal" evidence="9">
    <location>
        <begin position="24"/>
        <end position="210"/>
    </location>
</feature>
<accession>A0A4Z0V9P2</accession>
<evidence type="ECO:0000313" key="11">
    <source>
        <dbReference type="Proteomes" id="UP000297635"/>
    </source>
</evidence>
<dbReference type="Gene3D" id="1.25.40.390">
    <property type="match status" value="1"/>
</dbReference>
<comment type="similarity">
    <text evidence="2">Belongs to the SusD family.</text>
</comment>
<evidence type="ECO:0000256" key="6">
    <source>
        <dbReference type="SAM" id="MobiDB-lite"/>
    </source>
</evidence>
<evidence type="ECO:0000256" key="2">
    <source>
        <dbReference type="ARBA" id="ARBA00006275"/>
    </source>
</evidence>
<keyword evidence="3 7" id="KW-0732">Signal</keyword>
<evidence type="ECO:0000256" key="3">
    <source>
        <dbReference type="ARBA" id="ARBA00022729"/>
    </source>
</evidence>
<feature type="chain" id="PRO_5021223185" evidence="7">
    <location>
        <begin position="21"/>
        <end position="495"/>
    </location>
</feature>
<feature type="domain" description="RagB/SusD" evidence="8">
    <location>
        <begin position="381"/>
        <end position="486"/>
    </location>
</feature>
<feature type="region of interest" description="Disordered" evidence="6">
    <location>
        <begin position="472"/>
        <end position="495"/>
    </location>
</feature>
<dbReference type="InterPro" id="IPR033985">
    <property type="entry name" value="SusD-like_N"/>
</dbReference>
<comment type="caution">
    <text evidence="10">The sequence shown here is derived from an EMBL/GenBank/DDBJ whole genome shotgun (WGS) entry which is preliminary data.</text>
</comment>
<name>A0A4Z0V9P2_9BACT</name>
<sequence>MKLYKSITAAALLAFGIASTGCSDWLDYTPKDKQTYDEQFNNRTGFHTTVNGIYNTMTGSDLYGYNLSYGPIDIMGLCYKISNSSTAKYELCTAAYTSTYASSTISSIWSTAYNTILNINVVLKALDEKPGVLLPEDAQMIRGEMLASRAFIHLDLVRIFGPVYIVNPDGLSVPYADAPEIIKRNRLKVDDIIYNKIIPDLTAAQELLKNVDPILTEGVLNSDGGEDGNWFRYRQLRMNYYAATLVKARAYLWVNDYTNALAEARKITDDTYAQSCFPWVDPVKLLANNSNPDRIFSTECLFGFYDNKMAEIFTNNFNGTLDAAVVLKPRDGYTDILFPNSADYRRQSQWTGTTSISGGDLDFIKYKSFPTSETNPDFWATYYGLMRKSEAYYIAAEALNGLDDLRGACGYLNQVKAARGIDLIETDSPADFLKELKMEYLREMRGEGQIFFLHKHFNQSFATSNSDFNAHEAANKDNPTISQRYNVPIPSGENY</sequence>